<dbReference type="RefSeq" id="WP_154143837.1">
    <property type="nucleotide sequence ID" value="NZ_JARXNK020000104.1"/>
</dbReference>
<sequence length="223" mass="25608">MTTTPKLHSDDPFQLTLDKIMDLKPLDSIERLMTVLLPQADEIVARRPRSFHKNGPEIYLLKEGHFWLHRRVDDLQMSMAKAPHIFGLAELLIPVGDTTYVKFAADSEVYALSGAKAQALLNEQPALWQDVSRILAFHLHFSTWRDLHLLNDNAYDTIRGKLLELEKHDESLRKSTTILNYILGTTKLSRSTILRVMKNLTDGGYLEAQRGKLIRIVHLPLRY</sequence>
<keyword evidence="3" id="KW-1185">Reference proteome</keyword>
<gene>
    <name evidence="2" type="ORF">QFI96_016825</name>
</gene>
<dbReference type="InterPro" id="IPR041687">
    <property type="entry name" value="HTH_46"/>
</dbReference>
<dbReference type="EMBL" id="JARXNK020000104">
    <property type="protein sequence ID" value="MEL0553364.1"/>
    <property type="molecule type" value="Genomic_DNA"/>
</dbReference>
<dbReference type="Proteomes" id="UP001312893">
    <property type="component" value="Unassembled WGS sequence"/>
</dbReference>
<organism evidence="2 3">
    <name type="scientific">Raoultella lignicola</name>
    <dbReference type="NCBI Taxonomy" id="3040939"/>
    <lineage>
        <taxon>Bacteria</taxon>
        <taxon>Pseudomonadati</taxon>
        <taxon>Pseudomonadota</taxon>
        <taxon>Gammaproteobacteria</taxon>
        <taxon>Enterobacterales</taxon>
        <taxon>Enterobacteriaceae</taxon>
        <taxon>Klebsiella/Raoultella group</taxon>
        <taxon>Raoultella</taxon>
    </lineage>
</organism>
<dbReference type="InterPro" id="IPR018490">
    <property type="entry name" value="cNMP-bd_dom_sf"/>
</dbReference>
<evidence type="ECO:0000313" key="2">
    <source>
        <dbReference type="EMBL" id="MEL0553364.1"/>
    </source>
</evidence>
<accession>A0ABU9FD19</accession>
<evidence type="ECO:0000313" key="3">
    <source>
        <dbReference type="Proteomes" id="UP001312893"/>
    </source>
</evidence>
<dbReference type="InterPro" id="IPR014710">
    <property type="entry name" value="RmlC-like_jellyroll"/>
</dbReference>
<name>A0ABU9FD19_9ENTR</name>
<comment type="caution">
    <text evidence="2">The sequence shown here is derived from an EMBL/GenBank/DDBJ whole genome shotgun (WGS) entry which is preliminary data.</text>
</comment>
<dbReference type="Pfam" id="PF15977">
    <property type="entry name" value="HTH_46"/>
    <property type="match status" value="1"/>
</dbReference>
<feature type="domain" description="IprA winged helix-turn-helix" evidence="1">
    <location>
        <begin position="154"/>
        <end position="220"/>
    </location>
</feature>
<dbReference type="SUPFAM" id="SSF51206">
    <property type="entry name" value="cAMP-binding domain-like"/>
    <property type="match status" value="1"/>
</dbReference>
<protein>
    <submittedName>
        <fullName evidence="2">Helix-turn-helix domain-containing protein</fullName>
    </submittedName>
</protein>
<proteinExistence type="predicted"/>
<dbReference type="Gene3D" id="2.60.120.10">
    <property type="entry name" value="Jelly Rolls"/>
    <property type="match status" value="1"/>
</dbReference>
<evidence type="ECO:0000259" key="1">
    <source>
        <dbReference type="Pfam" id="PF15977"/>
    </source>
</evidence>
<reference evidence="2 3" key="1">
    <citation type="submission" date="2024-04" db="EMBL/GenBank/DDBJ databases">
        <title>Two novel Raoultella species associated with bleeding cankers of broadleaf hosts, Raoultella scottia sp. nov. and Raoultella lignicola sp. nov.</title>
        <authorList>
            <person name="Brady C.L."/>
        </authorList>
    </citation>
    <scope>NUCLEOTIDE SEQUENCE [LARGE SCALE GENOMIC DNA]</scope>
    <source>
        <strain evidence="2 3">TW_WC1a.1</strain>
    </source>
</reference>